<comment type="subcellular location">
    <subcellularLocation>
        <location evidence="2">Cell membrane</location>
    </subcellularLocation>
    <subcellularLocation>
        <location evidence="1">Membrane</location>
        <topology evidence="1">Single-pass membrane protein</topology>
    </subcellularLocation>
</comment>
<dbReference type="GO" id="GO:0006508">
    <property type="term" value="P:proteolysis"/>
    <property type="evidence" value="ECO:0007669"/>
    <property type="project" value="UniProtKB-KW"/>
</dbReference>
<comment type="similarity">
    <text evidence="3">Belongs to the transpeptidase family.</text>
</comment>
<dbReference type="PANTHER" id="PTHR30627:SF2">
    <property type="entry name" value="PEPTIDOGLYCAN D,D-TRANSPEPTIDASE MRDA"/>
    <property type="match status" value="1"/>
</dbReference>
<dbReference type="GO" id="GO:0008360">
    <property type="term" value="P:regulation of cell shape"/>
    <property type="evidence" value="ECO:0007669"/>
    <property type="project" value="UniProtKB-KW"/>
</dbReference>
<dbReference type="GO" id="GO:0009002">
    <property type="term" value="F:serine-type D-Ala-D-Ala carboxypeptidase activity"/>
    <property type="evidence" value="ECO:0007669"/>
    <property type="project" value="InterPro"/>
</dbReference>
<evidence type="ECO:0000256" key="1">
    <source>
        <dbReference type="ARBA" id="ARBA00004167"/>
    </source>
</evidence>
<evidence type="ECO:0000313" key="17">
    <source>
        <dbReference type="EMBL" id="EGF23878.1"/>
    </source>
</evidence>
<evidence type="ECO:0000256" key="10">
    <source>
        <dbReference type="ARBA" id="ARBA00022984"/>
    </source>
</evidence>
<evidence type="ECO:0000256" key="3">
    <source>
        <dbReference type="ARBA" id="ARBA00007171"/>
    </source>
</evidence>
<evidence type="ECO:0000256" key="11">
    <source>
        <dbReference type="ARBA" id="ARBA00022989"/>
    </source>
</evidence>
<keyword evidence="7 14" id="KW-0812">Transmembrane</keyword>
<dbReference type="InterPro" id="IPR050515">
    <property type="entry name" value="Beta-lactam/transpept"/>
</dbReference>
<dbReference type="GO" id="GO:0008658">
    <property type="term" value="F:penicillin binding"/>
    <property type="evidence" value="ECO:0007669"/>
    <property type="project" value="InterPro"/>
</dbReference>
<feature type="domain" description="Penicillin-binding protein transpeptidase" evidence="15">
    <location>
        <begin position="322"/>
        <end position="658"/>
    </location>
</feature>
<dbReference type="InterPro" id="IPR017790">
    <property type="entry name" value="Penicillin-binding_protein_2"/>
</dbReference>
<dbReference type="EMBL" id="ACGK02000001">
    <property type="protein sequence ID" value="EGF23878.1"/>
    <property type="molecule type" value="Genomic_DNA"/>
</dbReference>
<dbReference type="eggNOG" id="COG0768">
    <property type="taxonomic scope" value="Bacteria"/>
</dbReference>
<dbReference type="SUPFAM" id="SSF56519">
    <property type="entry name" value="Penicillin binding protein dimerisation domain"/>
    <property type="match status" value="1"/>
</dbReference>
<dbReference type="PANTHER" id="PTHR30627">
    <property type="entry name" value="PEPTIDOGLYCAN D,D-TRANSPEPTIDASE"/>
    <property type="match status" value="1"/>
</dbReference>
<dbReference type="Gene3D" id="3.40.710.10">
    <property type="entry name" value="DD-peptidase/beta-lactamase superfamily"/>
    <property type="match status" value="1"/>
</dbReference>
<feature type="transmembrane region" description="Helical" evidence="14">
    <location>
        <begin position="6"/>
        <end position="24"/>
    </location>
</feature>
<feature type="domain" description="Penicillin-binding protein dimerisation" evidence="16">
    <location>
        <begin position="102"/>
        <end position="276"/>
    </location>
</feature>
<dbReference type="AlphaFoldDB" id="F1T5E7"/>
<dbReference type="NCBIfam" id="TIGR03423">
    <property type="entry name" value="pbp2_mrdA"/>
    <property type="match status" value="1"/>
</dbReference>
<keyword evidence="10" id="KW-0573">Peptidoglycan synthesis</keyword>
<dbReference type="GO" id="GO:0071555">
    <property type="term" value="P:cell wall organization"/>
    <property type="evidence" value="ECO:0007669"/>
    <property type="project" value="UniProtKB-KW"/>
</dbReference>
<dbReference type="InterPro" id="IPR001460">
    <property type="entry name" value="PCN-bd_Tpept"/>
</dbReference>
<dbReference type="Gene3D" id="3.90.1310.10">
    <property type="entry name" value="Penicillin-binding protein 2a (Domain 2)"/>
    <property type="match status" value="1"/>
</dbReference>
<keyword evidence="9" id="KW-0133">Cell shape</keyword>
<name>F1T5E7_9ACTN</name>
<dbReference type="GeneID" id="93210423"/>
<feature type="transmembrane region" description="Helical" evidence="14">
    <location>
        <begin position="59"/>
        <end position="78"/>
    </location>
</feature>
<evidence type="ECO:0000259" key="16">
    <source>
        <dbReference type="Pfam" id="PF03717"/>
    </source>
</evidence>
<evidence type="ECO:0000256" key="2">
    <source>
        <dbReference type="ARBA" id="ARBA00004236"/>
    </source>
</evidence>
<accession>F1T5E7</accession>
<dbReference type="Pfam" id="PF03717">
    <property type="entry name" value="PBP_dimer"/>
    <property type="match status" value="1"/>
</dbReference>
<reference evidence="17 18" key="1">
    <citation type="submission" date="2011-02" db="EMBL/GenBank/DDBJ databases">
        <authorList>
            <person name="Muzny D."/>
            <person name="Qin X."/>
            <person name="Buhay C."/>
            <person name="Dugan-Rocha S."/>
            <person name="Ding Y."/>
            <person name="Chen G."/>
            <person name="Hawes A."/>
            <person name="Holder M."/>
            <person name="Jhangiani S."/>
            <person name="Johnson A."/>
            <person name="Khan Z."/>
            <person name="Li Z."/>
            <person name="Liu W."/>
            <person name="Liu X."/>
            <person name="Perez L."/>
            <person name="Shen H."/>
            <person name="Wang Q."/>
            <person name="Watt J."/>
            <person name="Xi L."/>
            <person name="Xin Y."/>
            <person name="Zhou J."/>
            <person name="Deng J."/>
            <person name="Jiang H."/>
            <person name="Liu Y."/>
            <person name="Qu J."/>
            <person name="Song X.-Z."/>
            <person name="Zhang L."/>
            <person name="Villasana D."/>
            <person name="Johnson A."/>
            <person name="Liu J."/>
            <person name="Liyanage D."/>
            <person name="Lorensuhewa L."/>
            <person name="Robinson T."/>
            <person name="Song A."/>
            <person name="Song B.-B."/>
            <person name="Dinh H."/>
            <person name="Thornton R."/>
            <person name="Coyle M."/>
            <person name="Francisco L."/>
            <person name="Jackson L."/>
            <person name="Javaid M."/>
            <person name="Korchina V."/>
            <person name="Kovar C."/>
            <person name="Mata R."/>
            <person name="Mathew T."/>
            <person name="Ngo R."/>
            <person name="Nguyen L."/>
            <person name="Nguyen N."/>
            <person name="Okwuonu G."/>
            <person name="Ongeri F."/>
            <person name="Pham C."/>
            <person name="Simmons D."/>
            <person name="Wilczek-Boney K."/>
            <person name="Hale W."/>
            <person name="Jakkamsetti A."/>
            <person name="Pham P."/>
            <person name="Ruth R."/>
            <person name="San Lucas F."/>
            <person name="Warren J."/>
            <person name="Zhang J."/>
            <person name="Zhao Z."/>
            <person name="Zhou C."/>
            <person name="Zhu D."/>
            <person name="Lee S."/>
            <person name="Bess C."/>
            <person name="Blankenburg K."/>
            <person name="Forbes L."/>
            <person name="Fu Q."/>
            <person name="Gubbala S."/>
            <person name="Hirani K."/>
            <person name="Jayaseelan J.C."/>
            <person name="Lara F."/>
            <person name="Munidasa M."/>
            <person name="Palculict T."/>
            <person name="Patil S."/>
            <person name="Pu L.-L."/>
            <person name="Saada N."/>
            <person name="Tang L."/>
            <person name="Weissenberger G."/>
            <person name="Zhu Y."/>
            <person name="Hemphill L."/>
            <person name="Shang Y."/>
            <person name="Youmans B."/>
            <person name="Ayvaz T."/>
            <person name="Ross M."/>
            <person name="Santibanez J."/>
            <person name="Aqrawi P."/>
            <person name="Gross S."/>
            <person name="Joshi V."/>
            <person name="Fowler G."/>
            <person name="Nazareth L."/>
            <person name="Reid J."/>
            <person name="Worley K."/>
            <person name="Petrosino J."/>
            <person name="Highlander S."/>
            <person name="Gibbs R."/>
        </authorList>
    </citation>
    <scope>NUCLEOTIDE SEQUENCE [LARGE SCALE GENOMIC DNA]</scope>
    <source>
        <strain evidence="17 18">DSM 15829</strain>
    </source>
</reference>
<evidence type="ECO:0000256" key="13">
    <source>
        <dbReference type="ARBA" id="ARBA00023316"/>
    </source>
</evidence>
<keyword evidence="6" id="KW-0645">Protease</keyword>
<dbReference type="GO" id="GO:0005886">
    <property type="term" value="C:plasma membrane"/>
    <property type="evidence" value="ECO:0007669"/>
    <property type="project" value="UniProtKB-SubCell"/>
</dbReference>
<dbReference type="Proteomes" id="UP000005947">
    <property type="component" value="Unassembled WGS sequence"/>
</dbReference>
<proteinExistence type="inferred from homology"/>
<comment type="caution">
    <text evidence="17">The sequence shown here is derived from an EMBL/GenBank/DDBJ whole genome shotgun (WGS) entry which is preliminary data.</text>
</comment>
<keyword evidence="4" id="KW-1003">Cell membrane</keyword>
<keyword evidence="13" id="KW-0961">Cell wall biogenesis/degradation</keyword>
<evidence type="ECO:0000256" key="5">
    <source>
        <dbReference type="ARBA" id="ARBA00022519"/>
    </source>
</evidence>
<dbReference type="GO" id="GO:0071972">
    <property type="term" value="F:peptidoglycan L,D-transpeptidase activity"/>
    <property type="evidence" value="ECO:0007669"/>
    <property type="project" value="TreeGrafter"/>
</dbReference>
<keyword evidence="12 14" id="KW-0472">Membrane</keyword>
<evidence type="ECO:0000256" key="9">
    <source>
        <dbReference type="ARBA" id="ARBA00022960"/>
    </source>
</evidence>
<keyword evidence="11 14" id="KW-1133">Transmembrane helix</keyword>
<evidence type="ECO:0000256" key="8">
    <source>
        <dbReference type="ARBA" id="ARBA00022801"/>
    </source>
</evidence>
<dbReference type="Pfam" id="PF00905">
    <property type="entry name" value="Transpeptidase"/>
    <property type="match status" value="1"/>
</dbReference>
<dbReference type="SUPFAM" id="SSF56601">
    <property type="entry name" value="beta-lactamase/transpeptidase-like"/>
    <property type="match status" value="1"/>
</dbReference>
<keyword evidence="18" id="KW-1185">Reference proteome</keyword>
<evidence type="ECO:0000256" key="12">
    <source>
        <dbReference type="ARBA" id="ARBA00023136"/>
    </source>
</evidence>
<evidence type="ECO:0000256" key="4">
    <source>
        <dbReference type="ARBA" id="ARBA00022475"/>
    </source>
</evidence>
<evidence type="ECO:0000256" key="6">
    <source>
        <dbReference type="ARBA" id="ARBA00022670"/>
    </source>
</evidence>
<sequence>MNFVVILIVLLTVLICALMAVFLLKVKSSRRFTLDIGGGTPRASGGSENSPSSHFKSRINATGIFAGTVIGALFMRLWNMQVILSSSYTEQAEKNRTRSISTHAARGRILDRNGAVLVGNRPSLVVLAEQSVLEDEAELHILAALIGIPKAVLRLKIEDSSQGLQRGRVIAVDVSRRVVSFINAHPSLFDGVSIEARSQRSYPLGSLAGQVLGYTGVITSEQLKASQDNQDEGKITYEPGDVVGQSGIEASYENVLQGIKGEQVVFVDADGNIVNHSSSVEAQSGSDVVLTLDADIQKAAEDSLSSTIKRLQEHGKPDCFGGCAIAMDVTNGEIIAMASAPSFSPNVFVGGISSDDWDMLSSKSSHNPLLNRGIGGQYPSASTIKPLSALAALNEGIATPQSSYMCTGYWTGFGAAFGQYCWLHTGHGPMTLQTGITHSCDVVFYEVGKGFFYSSNKDGLQQMFKKWGLGSKSQIDLPGELQGRIPDEAWKREYFASYPDDAKAWQGGDNTNLAIGQGDLLVTPLQMLCVYAGIANRGSIPQPHLMKSIKSTSNSGSIIDYKCSTRISVDEKDEYMDLIQRGLYGVIYEESQAQASHFTNMKEKVAGKTGTAETSHETPTGWFIAYAPYDKPRYVVASVLENSGFGSDGAMYVVRDILGALYHEPDTSTMVDTTGAY</sequence>
<keyword evidence="8" id="KW-0378">Hydrolase</keyword>
<keyword evidence="5" id="KW-0997">Cell inner membrane</keyword>
<dbReference type="InterPro" id="IPR005311">
    <property type="entry name" value="PBP_dimer"/>
</dbReference>
<protein>
    <submittedName>
        <fullName evidence="17">Penicillin-binding protein 2</fullName>
    </submittedName>
</protein>
<organism evidence="17 18">
    <name type="scientific">Fannyhessea vaginae DSM 15829</name>
    <dbReference type="NCBI Taxonomy" id="525256"/>
    <lineage>
        <taxon>Bacteria</taxon>
        <taxon>Bacillati</taxon>
        <taxon>Actinomycetota</taxon>
        <taxon>Coriobacteriia</taxon>
        <taxon>Coriobacteriales</taxon>
        <taxon>Atopobiaceae</taxon>
        <taxon>Fannyhessea</taxon>
    </lineage>
</organism>
<evidence type="ECO:0000259" key="15">
    <source>
        <dbReference type="Pfam" id="PF00905"/>
    </source>
</evidence>
<dbReference type="OrthoDB" id="9766847at2"/>
<dbReference type="RefSeq" id="WP_006303007.1">
    <property type="nucleotide sequence ID" value="NZ_ACGK02000001.1"/>
</dbReference>
<dbReference type="InterPro" id="IPR012338">
    <property type="entry name" value="Beta-lactam/transpept-like"/>
</dbReference>
<evidence type="ECO:0000313" key="18">
    <source>
        <dbReference type="Proteomes" id="UP000005947"/>
    </source>
</evidence>
<dbReference type="InterPro" id="IPR036138">
    <property type="entry name" value="PBP_dimer_sf"/>
</dbReference>
<dbReference type="GO" id="GO:0009252">
    <property type="term" value="P:peptidoglycan biosynthetic process"/>
    <property type="evidence" value="ECO:0007669"/>
    <property type="project" value="UniProtKB-KW"/>
</dbReference>
<evidence type="ECO:0000256" key="7">
    <source>
        <dbReference type="ARBA" id="ARBA00022692"/>
    </source>
</evidence>
<evidence type="ECO:0000256" key="14">
    <source>
        <dbReference type="SAM" id="Phobius"/>
    </source>
</evidence>
<gene>
    <name evidence="17" type="primary">mrdA</name>
    <name evidence="17" type="ORF">HMPREF0091_10825</name>
</gene>